<dbReference type="InterPro" id="IPR003903">
    <property type="entry name" value="UIM_dom"/>
</dbReference>
<dbReference type="PROSITE" id="PS50330">
    <property type="entry name" value="UIM"/>
    <property type="match status" value="2"/>
</dbReference>
<keyword evidence="3" id="KW-0963">Cytoplasm</keyword>
<feature type="region of interest" description="Disordered" evidence="7">
    <location>
        <begin position="352"/>
        <end position="440"/>
    </location>
</feature>
<dbReference type="PANTHER" id="PTHR12276:SF50">
    <property type="entry name" value="EPSIN-2"/>
    <property type="match status" value="1"/>
</dbReference>
<protein>
    <submittedName>
        <fullName evidence="9">Epsin 2</fullName>
    </submittedName>
</protein>
<dbReference type="FunFam" id="1.25.40.90:FF:000002">
    <property type="entry name" value="epsin-2 isoform X1"/>
    <property type="match status" value="1"/>
</dbReference>
<evidence type="ECO:0000256" key="2">
    <source>
        <dbReference type="ARBA" id="ARBA00010130"/>
    </source>
</evidence>
<dbReference type="InterPro" id="IPR008942">
    <property type="entry name" value="ENTH_VHS"/>
</dbReference>
<accession>A0A8C2LI50</accession>
<dbReference type="GO" id="GO:0005768">
    <property type="term" value="C:endosome"/>
    <property type="evidence" value="ECO:0007669"/>
    <property type="project" value="TreeGrafter"/>
</dbReference>
<evidence type="ECO:0000259" key="8">
    <source>
        <dbReference type="PROSITE" id="PS50942"/>
    </source>
</evidence>
<evidence type="ECO:0000256" key="6">
    <source>
        <dbReference type="ARBA" id="ARBA00023121"/>
    </source>
</evidence>
<feature type="region of interest" description="Disordered" evidence="7">
    <location>
        <begin position="468"/>
        <end position="514"/>
    </location>
</feature>
<dbReference type="GO" id="GO:0005886">
    <property type="term" value="C:plasma membrane"/>
    <property type="evidence" value="ECO:0007669"/>
    <property type="project" value="TreeGrafter"/>
</dbReference>
<dbReference type="Gene3D" id="1.25.40.90">
    <property type="match status" value="1"/>
</dbReference>
<dbReference type="PROSITE" id="PS50942">
    <property type="entry name" value="ENTH"/>
    <property type="match status" value="1"/>
</dbReference>
<reference evidence="9" key="2">
    <citation type="submission" date="2025-09" db="UniProtKB">
        <authorList>
            <consortium name="Ensembl"/>
        </authorList>
    </citation>
    <scope>IDENTIFICATION</scope>
</reference>
<comment type="subcellular location">
    <subcellularLocation>
        <location evidence="1">Cytoplasm</location>
    </subcellularLocation>
</comment>
<dbReference type="Ensembl" id="ENSCGRT00001007572.1">
    <property type="protein sequence ID" value="ENSCGRP00001004977.1"/>
    <property type="gene ID" value="ENSCGRG00001006431.1"/>
</dbReference>
<dbReference type="GO" id="GO:0030276">
    <property type="term" value="F:clathrin binding"/>
    <property type="evidence" value="ECO:0007669"/>
    <property type="project" value="TreeGrafter"/>
</dbReference>
<feature type="compositionally biased region" description="Polar residues" evidence="7">
    <location>
        <begin position="419"/>
        <end position="428"/>
    </location>
</feature>
<name>A0A8C2LI50_CRIGR</name>
<dbReference type="Proteomes" id="UP000694386">
    <property type="component" value="Unplaced"/>
</dbReference>
<dbReference type="GO" id="GO:0045747">
    <property type="term" value="P:positive regulation of Notch signaling pathway"/>
    <property type="evidence" value="ECO:0007669"/>
    <property type="project" value="Ensembl"/>
</dbReference>
<dbReference type="SMART" id="SM00726">
    <property type="entry name" value="UIM"/>
    <property type="match status" value="2"/>
</dbReference>
<dbReference type="GO" id="GO:0005543">
    <property type="term" value="F:phospholipid binding"/>
    <property type="evidence" value="ECO:0007669"/>
    <property type="project" value="TreeGrafter"/>
</dbReference>
<dbReference type="GO" id="GO:1903671">
    <property type="term" value="P:negative regulation of sprouting angiogenesis"/>
    <property type="evidence" value="ECO:0007669"/>
    <property type="project" value="Ensembl"/>
</dbReference>
<comment type="similarity">
    <text evidence="2">Belongs to the epsin family.</text>
</comment>
<dbReference type="AlphaFoldDB" id="A0A8C2LI50"/>
<dbReference type="CDD" id="cd16990">
    <property type="entry name" value="ENTH_Epsin"/>
    <property type="match status" value="1"/>
</dbReference>
<dbReference type="InterPro" id="IPR013809">
    <property type="entry name" value="ENTH"/>
</dbReference>
<evidence type="ECO:0000256" key="7">
    <source>
        <dbReference type="SAM" id="MobiDB-lite"/>
    </source>
</evidence>
<sequence length="640" mass="68415">MTTSSIRRQMKNIVNNYSEAEIKVREATSNDPWGPSSSLMTEIADLTYNVVAFSEIMSMVWKRLNDHGKNWRHVYKALTLLDYLIKTGSERVAQQCRENIFAIQTLKDFQYIDRDGKDQGINVREKSKQLVALLKDDERLKAERVQALKTKERMAQVATGVGSNQITFGRGSSQPNLSTSYSEQEYGKAGGSPASYHGSPEASLCPQHRTGAMLGQSEELQPLSQRHPCLPHLGLASRPNGDWAQPCLTCDRAARATSPRVSSELEQARPQTSGEEELQLQLALAMSREVAEQEERLRRGDDLRLQMALEESRRDTVKVPKKKEVKTCCKPGSHSQQTTLLDLMDALPSSCPVTQKTEPWGPGTSANQTNPWGGTAAPVNISNPWPSFGTKPAASVDPWGVPTTASTQSVPKNPDPWAASQQPASNAGKTADAWGAAKPSSASGSFELFSNFNGTVKDDFSEFDNLRASKKPAESGASVPPQDSRTTSPDLFESQPLTSASSKPSSARKTPESFLGPNAALVNLDSLVTKPAPPAQSLNPFLAPGAATSTPVNPFQVNQPQPLTLNQLRGSPVLGSSASFGSGPGMEPVAPVTSVAPPSALGASGSSLTPLGPTAMNMVGSVGIPPSAAQATGTTNPFLL</sequence>
<dbReference type="SUPFAM" id="SSF48464">
    <property type="entry name" value="ENTH/VHS domain"/>
    <property type="match status" value="1"/>
</dbReference>
<keyword evidence="5" id="KW-0677">Repeat</keyword>
<organism evidence="9 10">
    <name type="scientific">Cricetulus griseus</name>
    <name type="common">Chinese hamster</name>
    <name type="synonym">Cricetulus barabensis griseus</name>
    <dbReference type="NCBI Taxonomy" id="10029"/>
    <lineage>
        <taxon>Eukaryota</taxon>
        <taxon>Metazoa</taxon>
        <taxon>Chordata</taxon>
        <taxon>Craniata</taxon>
        <taxon>Vertebrata</taxon>
        <taxon>Euteleostomi</taxon>
        <taxon>Mammalia</taxon>
        <taxon>Eutheria</taxon>
        <taxon>Euarchontoglires</taxon>
        <taxon>Glires</taxon>
        <taxon>Rodentia</taxon>
        <taxon>Myomorpha</taxon>
        <taxon>Muroidea</taxon>
        <taxon>Cricetidae</taxon>
        <taxon>Cricetinae</taxon>
        <taxon>Cricetulus</taxon>
    </lineage>
</organism>
<evidence type="ECO:0000313" key="10">
    <source>
        <dbReference type="Proteomes" id="UP000694386"/>
    </source>
</evidence>
<gene>
    <name evidence="9" type="primary">Epn2</name>
</gene>
<evidence type="ECO:0000256" key="1">
    <source>
        <dbReference type="ARBA" id="ARBA00004496"/>
    </source>
</evidence>
<proteinExistence type="inferred from homology"/>
<dbReference type="GeneTree" id="ENSGT00940000157239"/>
<keyword evidence="4" id="KW-0597">Phosphoprotein</keyword>
<feature type="region of interest" description="Disordered" evidence="7">
    <location>
        <begin position="166"/>
        <end position="202"/>
    </location>
</feature>
<dbReference type="PANTHER" id="PTHR12276">
    <property type="entry name" value="EPSIN/ENT-RELATED"/>
    <property type="match status" value="1"/>
</dbReference>
<evidence type="ECO:0000256" key="5">
    <source>
        <dbReference type="ARBA" id="ARBA00022737"/>
    </source>
</evidence>
<dbReference type="Pfam" id="PF01417">
    <property type="entry name" value="ENTH"/>
    <property type="match status" value="1"/>
</dbReference>
<keyword evidence="6" id="KW-0446">Lipid-binding</keyword>
<reference evidence="9" key="1">
    <citation type="submission" date="2025-08" db="UniProtKB">
        <authorList>
            <consortium name="Ensembl"/>
        </authorList>
    </citation>
    <scope>IDENTIFICATION</scope>
</reference>
<feature type="domain" description="ENTH" evidence="8">
    <location>
        <begin position="12"/>
        <end position="144"/>
    </location>
</feature>
<feature type="compositionally biased region" description="Polar residues" evidence="7">
    <location>
        <begin position="481"/>
        <end position="508"/>
    </location>
</feature>
<evidence type="ECO:0000256" key="3">
    <source>
        <dbReference type="ARBA" id="ARBA00022490"/>
    </source>
</evidence>
<dbReference type="GO" id="GO:0006897">
    <property type="term" value="P:endocytosis"/>
    <property type="evidence" value="ECO:0007669"/>
    <property type="project" value="TreeGrafter"/>
</dbReference>
<dbReference type="GO" id="GO:0030948">
    <property type="term" value="P:negative regulation of vascular endothelial growth factor receptor signaling pathway"/>
    <property type="evidence" value="ECO:0007669"/>
    <property type="project" value="Ensembl"/>
</dbReference>
<feature type="compositionally biased region" description="Polar residues" evidence="7">
    <location>
        <begin position="166"/>
        <end position="183"/>
    </location>
</feature>
<evidence type="ECO:0000313" key="9">
    <source>
        <dbReference type="Ensembl" id="ENSCGRP00001004977.1"/>
    </source>
</evidence>
<dbReference type="SMART" id="SM00273">
    <property type="entry name" value="ENTH"/>
    <property type="match status" value="1"/>
</dbReference>
<dbReference type="GO" id="GO:0030125">
    <property type="term" value="C:clathrin vesicle coat"/>
    <property type="evidence" value="ECO:0007669"/>
    <property type="project" value="TreeGrafter"/>
</dbReference>
<evidence type="ECO:0000256" key="4">
    <source>
        <dbReference type="ARBA" id="ARBA00022553"/>
    </source>
</evidence>